<dbReference type="SUPFAM" id="SSF53448">
    <property type="entry name" value="Nucleotide-diphospho-sugar transferases"/>
    <property type="match status" value="1"/>
</dbReference>
<evidence type="ECO:0000256" key="4">
    <source>
        <dbReference type="SAM" id="Phobius"/>
    </source>
</evidence>
<gene>
    <name evidence="5" type="ORF">ABII15_04775</name>
</gene>
<keyword evidence="4" id="KW-0812">Transmembrane</keyword>
<feature type="transmembrane region" description="Helical" evidence="4">
    <location>
        <begin position="456"/>
        <end position="475"/>
    </location>
</feature>
<feature type="transmembrane region" description="Helical" evidence="4">
    <location>
        <begin position="14"/>
        <end position="35"/>
    </location>
</feature>
<feature type="transmembrane region" description="Helical" evidence="4">
    <location>
        <begin position="346"/>
        <end position="371"/>
    </location>
</feature>
<keyword evidence="4" id="KW-1133">Transmembrane helix</keyword>
<dbReference type="PANTHER" id="PTHR43630">
    <property type="entry name" value="POLY-BETA-1,6-N-ACETYL-D-GLUCOSAMINE SYNTHASE"/>
    <property type="match status" value="1"/>
</dbReference>
<dbReference type="PANTHER" id="PTHR43630:SF1">
    <property type="entry name" value="POLY-BETA-1,6-N-ACETYL-D-GLUCOSAMINE SYNTHASE"/>
    <property type="match status" value="1"/>
</dbReference>
<dbReference type="CDD" id="cd06423">
    <property type="entry name" value="CESA_like"/>
    <property type="match status" value="1"/>
</dbReference>
<sequence length="498" mass="55126">MHVLSGIAHTVAEVIVFLGAVPLVIGVIQFLLIGLQRFRHLYEDRGDVYLPRTAILIPAWNEAPVLTGSVEALLALHYPADRLRVVIIDDASTDETPEVMSALIRRHPGQVRHLRREQGGQGKAHTLNHGLAHVLDDDWAEAVLVMDADVVFERDALWRMTRHLADPEVGAVTAYIKEGSGKQGNYLTRYIAYEYITAQAAARRAQNVLGVVACLAGGAQLHTRANLEAIGGRFDTSTLAEDTVTTFETQLAGRRVVFDGYATVLAEEPASLAGLWKQRLRWARGNLQVTRRYRDVWFRGRTSGGTHRLGSFLFGLIWFSLLATPVLLVACSASLLFLYFSDSDRAWLLFHVLWVINLICYLLITLLSAVIDPSTFRRSWFEALIYPGAIAICILVITALPGVFVPLLDRIGLLPQDGSVHPVMIAVYAWLALSMPIAWCAKLLTGTRLRWLAPPLLHLAGYGSLLAACLVASFVQEMRHAQMTWDKTEKTGKVAAPR</sequence>
<reference evidence="5" key="1">
    <citation type="submission" date="2024-06" db="EMBL/GenBank/DDBJ databases">
        <title>Streptomyces sp. strain HUAS MG91 genome sequences.</title>
        <authorList>
            <person name="Mo P."/>
        </authorList>
    </citation>
    <scope>NUCLEOTIDE SEQUENCE</scope>
    <source>
        <strain evidence="5">HUAS MG91</strain>
    </source>
</reference>
<name>A0AAU8ILU3_9ACTN</name>
<evidence type="ECO:0000313" key="5">
    <source>
        <dbReference type="EMBL" id="XCJ69326.1"/>
    </source>
</evidence>
<keyword evidence="4" id="KW-0472">Membrane</keyword>
<organism evidence="5">
    <name type="scientific">Streptomyces tabacisoli</name>
    <dbReference type="NCBI Taxonomy" id="3156398"/>
    <lineage>
        <taxon>Bacteria</taxon>
        <taxon>Bacillati</taxon>
        <taxon>Actinomycetota</taxon>
        <taxon>Actinomycetes</taxon>
        <taxon>Kitasatosporales</taxon>
        <taxon>Streptomycetaceae</taxon>
        <taxon>Streptomyces</taxon>
    </lineage>
</organism>
<keyword evidence="3" id="KW-0808">Transferase</keyword>
<dbReference type="Gene3D" id="3.90.550.10">
    <property type="entry name" value="Spore Coat Polysaccharide Biosynthesis Protein SpsA, Chain A"/>
    <property type="match status" value="1"/>
</dbReference>
<dbReference type="RefSeq" id="WP_353941017.1">
    <property type="nucleotide sequence ID" value="NZ_CP159534.1"/>
</dbReference>
<dbReference type="AlphaFoldDB" id="A0AAU8ILU3"/>
<dbReference type="Pfam" id="PF13641">
    <property type="entry name" value="Glyco_tranf_2_3"/>
    <property type="match status" value="1"/>
</dbReference>
<comment type="similarity">
    <text evidence="1">Belongs to the glycosyltransferase 2 family.</text>
</comment>
<keyword evidence="2" id="KW-0328">Glycosyltransferase</keyword>
<dbReference type="InterPro" id="IPR029044">
    <property type="entry name" value="Nucleotide-diphossugar_trans"/>
</dbReference>
<evidence type="ECO:0000256" key="1">
    <source>
        <dbReference type="ARBA" id="ARBA00006739"/>
    </source>
</evidence>
<dbReference type="GO" id="GO:0016757">
    <property type="term" value="F:glycosyltransferase activity"/>
    <property type="evidence" value="ECO:0007669"/>
    <property type="project" value="UniProtKB-KW"/>
</dbReference>
<protein>
    <submittedName>
        <fullName evidence="5">Glycosyltransferase family 2 protein</fullName>
    </submittedName>
</protein>
<feature type="transmembrane region" description="Helical" evidence="4">
    <location>
        <begin position="383"/>
        <end position="405"/>
    </location>
</feature>
<evidence type="ECO:0000256" key="3">
    <source>
        <dbReference type="ARBA" id="ARBA00022679"/>
    </source>
</evidence>
<feature type="transmembrane region" description="Helical" evidence="4">
    <location>
        <begin position="425"/>
        <end position="444"/>
    </location>
</feature>
<feature type="transmembrane region" description="Helical" evidence="4">
    <location>
        <begin position="309"/>
        <end position="340"/>
    </location>
</feature>
<evidence type="ECO:0000256" key="2">
    <source>
        <dbReference type="ARBA" id="ARBA00022676"/>
    </source>
</evidence>
<accession>A0AAU8ILU3</accession>
<dbReference type="KEGG" id="stac:ABII15_04775"/>
<proteinExistence type="inferred from homology"/>
<dbReference type="EMBL" id="CP159534">
    <property type="protein sequence ID" value="XCJ69326.1"/>
    <property type="molecule type" value="Genomic_DNA"/>
</dbReference>